<organism evidence="1 2">
    <name type="scientific">Dreissena polymorpha</name>
    <name type="common">Zebra mussel</name>
    <name type="synonym">Mytilus polymorpha</name>
    <dbReference type="NCBI Taxonomy" id="45954"/>
    <lineage>
        <taxon>Eukaryota</taxon>
        <taxon>Metazoa</taxon>
        <taxon>Spiralia</taxon>
        <taxon>Lophotrochozoa</taxon>
        <taxon>Mollusca</taxon>
        <taxon>Bivalvia</taxon>
        <taxon>Autobranchia</taxon>
        <taxon>Heteroconchia</taxon>
        <taxon>Euheterodonta</taxon>
        <taxon>Imparidentia</taxon>
        <taxon>Neoheterodontei</taxon>
        <taxon>Myida</taxon>
        <taxon>Dreissenoidea</taxon>
        <taxon>Dreissenidae</taxon>
        <taxon>Dreissena</taxon>
    </lineage>
</organism>
<evidence type="ECO:0000313" key="1">
    <source>
        <dbReference type="EMBL" id="KAH3817382.1"/>
    </source>
</evidence>
<reference evidence="1" key="2">
    <citation type="submission" date="2020-11" db="EMBL/GenBank/DDBJ databases">
        <authorList>
            <person name="McCartney M.A."/>
            <person name="Auch B."/>
            <person name="Kono T."/>
            <person name="Mallez S."/>
            <person name="Becker A."/>
            <person name="Gohl D.M."/>
            <person name="Silverstein K.A.T."/>
            <person name="Koren S."/>
            <person name="Bechman K.B."/>
            <person name="Herman A."/>
            <person name="Abrahante J.E."/>
            <person name="Garbe J."/>
        </authorList>
    </citation>
    <scope>NUCLEOTIDE SEQUENCE</scope>
    <source>
        <strain evidence="1">Duluth1</strain>
        <tissue evidence="1">Whole animal</tissue>
    </source>
</reference>
<dbReference type="Proteomes" id="UP000828390">
    <property type="component" value="Unassembled WGS sequence"/>
</dbReference>
<protein>
    <submittedName>
        <fullName evidence="1">Uncharacterized protein</fullName>
    </submittedName>
</protein>
<reference evidence="1" key="1">
    <citation type="journal article" date="2019" name="bioRxiv">
        <title>The Genome of the Zebra Mussel, Dreissena polymorpha: A Resource for Invasive Species Research.</title>
        <authorList>
            <person name="McCartney M.A."/>
            <person name="Auch B."/>
            <person name="Kono T."/>
            <person name="Mallez S."/>
            <person name="Zhang Y."/>
            <person name="Obille A."/>
            <person name="Becker A."/>
            <person name="Abrahante J.E."/>
            <person name="Garbe J."/>
            <person name="Badalamenti J.P."/>
            <person name="Herman A."/>
            <person name="Mangelson H."/>
            <person name="Liachko I."/>
            <person name="Sullivan S."/>
            <person name="Sone E.D."/>
            <person name="Koren S."/>
            <person name="Silverstein K.A.T."/>
            <person name="Beckman K.B."/>
            <person name="Gohl D.M."/>
        </authorList>
    </citation>
    <scope>NUCLEOTIDE SEQUENCE</scope>
    <source>
        <strain evidence="1">Duluth1</strain>
        <tissue evidence="1">Whole animal</tissue>
    </source>
</reference>
<accession>A0A9D4GNZ3</accession>
<gene>
    <name evidence="1" type="ORF">DPMN_118916</name>
</gene>
<name>A0A9D4GNZ3_DREPO</name>
<dbReference type="AlphaFoldDB" id="A0A9D4GNZ3"/>
<proteinExistence type="predicted"/>
<keyword evidence="2" id="KW-1185">Reference proteome</keyword>
<comment type="caution">
    <text evidence="1">The sequence shown here is derived from an EMBL/GenBank/DDBJ whole genome shotgun (WGS) entry which is preliminary data.</text>
</comment>
<sequence length="80" mass="9125">MKGTLPVRFDPATPRILGELHIHYAAANCGKIVTVTEQYINKQSCWSQRPMYSAVHGRQSVEACHERTGVMYMYMFCENA</sequence>
<dbReference type="EMBL" id="JAIWYP010000005">
    <property type="protein sequence ID" value="KAH3817382.1"/>
    <property type="molecule type" value="Genomic_DNA"/>
</dbReference>
<evidence type="ECO:0000313" key="2">
    <source>
        <dbReference type="Proteomes" id="UP000828390"/>
    </source>
</evidence>